<dbReference type="Proteomes" id="UP001586593">
    <property type="component" value="Unassembled WGS sequence"/>
</dbReference>
<accession>A0ABR3XYQ8</accession>
<feature type="region of interest" description="Disordered" evidence="1">
    <location>
        <begin position="37"/>
        <end position="73"/>
    </location>
</feature>
<proteinExistence type="predicted"/>
<dbReference type="EMBL" id="JAZHXJ010000026">
    <property type="protein sequence ID" value="KAL1881163.1"/>
    <property type="molecule type" value="Genomic_DNA"/>
</dbReference>
<evidence type="ECO:0000259" key="2">
    <source>
        <dbReference type="Pfam" id="PF11160"/>
    </source>
</evidence>
<sequence>MPDEVRDKTGKPIHEGDSVFTKFRGGAHEGEVRKIVTTEGEAAKEGVKNPPKVLFEDQHGHNVAHNPSTLQHK</sequence>
<evidence type="ECO:0000313" key="3">
    <source>
        <dbReference type="EMBL" id="KAL1881163.1"/>
    </source>
</evidence>
<feature type="region of interest" description="Disordered" evidence="1">
    <location>
        <begin position="1"/>
        <end position="25"/>
    </location>
</feature>
<feature type="domain" description="Hypervirulence associated protein TUDOR" evidence="2">
    <location>
        <begin position="16"/>
        <end position="70"/>
    </location>
</feature>
<dbReference type="Pfam" id="PF11160">
    <property type="entry name" value="Hva1_TUDOR"/>
    <property type="match status" value="1"/>
</dbReference>
<evidence type="ECO:0000256" key="1">
    <source>
        <dbReference type="SAM" id="MobiDB-lite"/>
    </source>
</evidence>
<gene>
    <name evidence="3" type="ORF">VTK73DRAFT_4610</name>
</gene>
<feature type="compositionally biased region" description="Basic and acidic residues" evidence="1">
    <location>
        <begin position="1"/>
        <end position="17"/>
    </location>
</feature>
<reference evidence="3 4" key="1">
    <citation type="journal article" date="2024" name="Commun. Biol.">
        <title>Comparative genomic analysis of thermophilic fungi reveals convergent evolutionary adaptations and gene losses.</title>
        <authorList>
            <person name="Steindorff A.S."/>
            <person name="Aguilar-Pontes M.V."/>
            <person name="Robinson A.J."/>
            <person name="Andreopoulos B."/>
            <person name="LaButti K."/>
            <person name="Kuo A."/>
            <person name="Mondo S."/>
            <person name="Riley R."/>
            <person name="Otillar R."/>
            <person name="Haridas S."/>
            <person name="Lipzen A."/>
            <person name="Grimwood J."/>
            <person name="Schmutz J."/>
            <person name="Clum A."/>
            <person name="Reid I.D."/>
            <person name="Moisan M.C."/>
            <person name="Butler G."/>
            <person name="Nguyen T.T.M."/>
            <person name="Dewar K."/>
            <person name="Conant G."/>
            <person name="Drula E."/>
            <person name="Henrissat B."/>
            <person name="Hansel C."/>
            <person name="Singer S."/>
            <person name="Hutchinson M.I."/>
            <person name="de Vries R.P."/>
            <person name="Natvig D.O."/>
            <person name="Powell A.J."/>
            <person name="Tsang A."/>
            <person name="Grigoriev I.V."/>
        </authorList>
    </citation>
    <scope>NUCLEOTIDE SEQUENCE [LARGE SCALE GENOMIC DNA]</scope>
    <source>
        <strain evidence="3 4">ATCC 24622</strain>
    </source>
</reference>
<dbReference type="Gene3D" id="2.30.30.1060">
    <property type="match status" value="1"/>
</dbReference>
<dbReference type="InterPro" id="IPR021331">
    <property type="entry name" value="Hva1_TUDOR"/>
</dbReference>
<name>A0ABR3XYQ8_9PEZI</name>
<feature type="compositionally biased region" description="Basic and acidic residues" evidence="1">
    <location>
        <begin position="37"/>
        <end position="47"/>
    </location>
</feature>
<evidence type="ECO:0000313" key="4">
    <source>
        <dbReference type="Proteomes" id="UP001586593"/>
    </source>
</evidence>
<comment type="caution">
    <text evidence="3">The sequence shown here is derived from an EMBL/GenBank/DDBJ whole genome shotgun (WGS) entry which is preliminary data.</text>
</comment>
<protein>
    <recommendedName>
        <fullName evidence="2">Hypervirulence associated protein TUDOR domain-containing protein</fullName>
    </recommendedName>
</protein>
<organism evidence="3 4">
    <name type="scientific">Phialemonium thermophilum</name>
    <dbReference type="NCBI Taxonomy" id="223376"/>
    <lineage>
        <taxon>Eukaryota</taxon>
        <taxon>Fungi</taxon>
        <taxon>Dikarya</taxon>
        <taxon>Ascomycota</taxon>
        <taxon>Pezizomycotina</taxon>
        <taxon>Sordariomycetes</taxon>
        <taxon>Sordariomycetidae</taxon>
        <taxon>Cephalothecales</taxon>
        <taxon>Cephalothecaceae</taxon>
        <taxon>Phialemonium</taxon>
    </lineage>
</organism>
<keyword evidence="4" id="KW-1185">Reference proteome</keyword>